<evidence type="ECO:0000256" key="1">
    <source>
        <dbReference type="ARBA" id="ARBA00004474"/>
    </source>
</evidence>
<dbReference type="Pfam" id="PF00829">
    <property type="entry name" value="Ribosomal_L21p"/>
    <property type="match status" value="1"/>
</dbReference>
<dbReference type="SUPFAM" id="SSF141091">
    <property type="entry name" value="L21p-like"/>
    <property type="match status" value="1"/>
</dbReference>
<dbReference type="InterPro" id="IPR036164">
    <property type="entry name" value="bL21-like_sf"/>
</dbReference>
<dbReference type="EMBL" id="KX247284">
    <property type="protein sequence ID" value="AOH77214.1"/>
    <property type="molecule type" value="Genomic_DNA"/>
</dbReference>
<dbReference type="GO" id="GO:0006412">
    <property type="term" value="P:translation"/>
    <property type="evidence" value="ECO:0007669"/>
    <property type="project" value="InterPro"/>
</dbReference>
<dbReference type="PANTHER" id="PTHR21349:SF7">
    <property type="entry name" value="LARGE RIBOSOMAL SUBUNIT PROTEIN BL21C"/>
    <property type="match status" value="1"/>
</dbReference>
<evidence type="ECO:0000256" key="7">
    <source>
        <dbReference type="ARBA" id="ARBA00023274"/>
    </source>
</evidence>
<protein>
    <recommendedName>
        <fullName evidence="8">50S ribosomal protein L21, chloroplastic</fullName>
    </recommendedName>
</protein>
<keyword evidence="7" id="KW-0687">Ribonucleoprotein</keyword>
<dbReference type="RefSeq" id="YP_009295202.1">
    <property type="nucleotide sequence ID" value="NC_031161.1"/>
</dbReference>
<dbReference type="GO" id="GO:0019843">
    <property type="term" value="F:rRNA binding"/>
    <property type="evidence" value="ECO:0007669"/>
    <property type="project" value="UniProtKB-KW"/>
</dbReference>
<proteinExistence type="inferred from homology"/>
<dbReference type="GeneID" id="29071466"/>
<sequence length="104" mass="12135">MINYAIVEAGGKQLWVETGKFYDLNYIPGNPGDLIYLNRVLFIYKNNLFKIGMPCLKSSCVKTKILKHIRGRKLIVFKIKPKKNDRCKKGHRQQLTRLLVEEII</sequence>
<organism evidence="9">
    <name type="scientific">Dasya binghamiae</name>
    <dbReference type="NCBI Taxonomy" id="1896963"/>
    <lineage>
        <taxon>Eukaryota</taxon>
        <taxon>Rhodophyta</taxon>
        <taxon>Florideophyceae</taxon>
        <taxon>Rhodymeniophycidae</taxon>
        <taxon>Ceramiales</taxon>
        <taxon>Dasyaceae</taxon>
        <taxon>Dasya</taxon>
    </lineage>
</organism>
<gene>
    <name evidence="9" type="primary">rpl21</name>
</gene>
<dbReference type="GO" id="GO:0005762">
    <property type="term" value="C:mitochondrial large ribosomal subunit"/>
    <property type="evidence" value="ECO:0007669"/>
    <property type="project" value="TreeGrafter"/>
</dbReference>
<dbReference type="GO" id="GO:0003735">
    <property type="term" value="F:structural constituent of ribosome"/>
    <property type="evidence" value="ECO:0007669"/>
    <property type="project" value="InterPro"/>
</dbReference>
<keyword evidence="6 9" id="KW-0689">Ribosomal protein</keyword>
<dbReference type="HAMAP" id="MF_01363">
    <property type="entry name" value="Ribosomal_bL21"/>
    <property type="match status" value="1"/>
</dbReference>
<evidence type="ECO:0000256" key="5">
    <source>
        <dbReference type="ARBA" id="ARBA00022884"/>
    </source>
</evidence>
<name>A0A1C8XRV5_9FLOR</name>
<evidence type="ECO:0000256" key="8">
    <source>
        <dbReference type="ARBA" id="ARBA00035397"/>
    </source>
</evidence>
<evidence type="ECO:0000256" key="6">
    <source>
        <dbReference type="ARBA" id="ARBA00022980"/>
    </source>
</evidence>
<keyword evidence="4" id="KW-0699">rRNA-binding</keyword>
<accession>A0A1C8XRV5</accession>
<evidence type="ECO:0000313" key="9">
    <source>
        <dbReference type="EMBL" id="AOH77214.1"/>
    </source>
</evidence>
<dbReference type="AlphaFoldDB" id="A0A1C8XRV5"/>
<keyword evidence="3 9" id="KW-0934">Plastid</keyword>
<dbReference type="InterPro" id="IPR028909">
    <property type="entry name" value="bL21-like"/>
</dbReference>
<evidence type="ECO:0000256" key="4">
    <source>
        <dbReference type="ARBA" id="ARBA00022730"/>
    </source>
</evidence>
<dbReference type="GO" id="GO:0009536">
    <property type="term" value="C:plastid"/>
    <property type="evidence" value="ECO:0007669"/>
    <property type="project" value="UniProtKB-SubCell"/>
</dbReference>
<comment type="similarity">
    <text evidence="2">Belongs to the bacterial ribosomal protein bL21 family.</text>
</comment>
<dbReference type="NCBIfam" id="TIGR00061">
    <property type="entry name" value="L21"/>
    <property type="match status" value="1"/>
</dbReference>
<keyword evidence="5" id="KW-0694">RNA-binding</keyword>
<dbReference type="PROSITE" id="PS01169">
    <property type="entry name" value="RIBOSOMAL_L21"/>
    <property type="match status" value="1"/>
</dbReference>
<evidence type="ECO:0000256" key="3">
    <source>
        <dbReference type="ARBA" id="ARBA00022640"/>
    </source>
</evidence>
<comment type="subcellular location">
    <subcellularLocation>
        <location evidence="1">Plastid</location>
    </subcellularLocation>
</comment>
<dbReference type="InterPro" id="IPR001787">
    <property type="entry name" value="Ribosomal_bL21"/>
</dbReference>
<dbReference type="InterPro" id="IPR018258">
    <property type="entry name" value="Ribosomal_bL21_CS"/>
</dbReference>
<geneLocation type="plastid" evidence="9"/>
<reference evidence="9" key="1">
    <citation type="journal article" date="2016" name="Mitochondrial DNA Part B Resour">
        <title>Organellar genome analysis of the marine red alga Dasya binghamiae (Dasyaceae, Rhodophyta) reveals an uncharacteristic florideophyte mitogenome structure.</title>
        <authorList>
            <person name="Tamayo D.A."/>
            <person name="Hughey J.R."/>
        </authorList>
    </citation>
    <scope>NUCLEOTIDE SEQUENCE</scope>
</reference>
<dbReference type="PANTHER" id="PTHR21349">
    <property type="entry name" value="50S RIBOSOMAL PROTEIN L21"/>
    <property type="match status" value="1"/>
</dbReference>
<evidence type="ECO:0000256" key="2">
    <source>
        <dbReference type="ARBA" id="ARBA00008563"/>
    </source>
</evidence>